<dbReference type="GO" id="GO:0046081">
    <property type="term" value="P:dUTP catabolic process"/>
    <property type="evidence" value="ECO:0007669"/>
    <property type="project" value="InterPro"/>
</dbReference>
<dbReference type="PANTHER" id="PTHR11241:SF0">
    <property type="entry name" value="DEOXYURIDINE 5'-TRIPHOSPHATE NUCLEOTIDOHYDROLASE"/>
    <property type="match status" value="1"/>
</dbReference>
<dbReference type="EMBL" id="MN740043">
    <property type="protein sequence ID" value="QHT85631.1"/>
    <property type="molecule type" value="Genomic_DNA"/>
</dbReference>
<evidence type="ECO:0000313" key="6">
    <source>
        <dbReference type="EMBL" id="QHT85631.1"/>
    </source>
</evidence>
<dbReference type="InterPro" id="IPR036157">
    <property type="entry name" value="dUTPase-like_sf"/>
</dbReference>
<keyword evidence="3" id="KW-0378">Hydrolase</keyword>
<dbReference type="GO" id="GO:0006226">
    <property type="term" value="P:dUMP biosynthetic process"/>
    <property type="evidence" value="ECO:0007669"/>
    <property type="project" value="InterPro"/>
</dbReference>
<evidence type="ECO:0000259" key="5">
    <source>
        <dbReference type="Pfam" id="PF00692"/>
    </source>
</evidence>
<name>A0A6C0HXZ2_9ZZZZ</name>
<evidence type="ECO:0000256" key="3">
    <source>
        <dbReference type="ARBA" id="ARBA00022801"/>
    </source>
</evidence>
<dbReference type="CDD" id="cd07557">
    <property type="entry name" value="trimeric_dUTPase"/>
    <property type="match status" value="1"/>
</dbReference>
<evidence type="ECO:0000256" key="1">
    <source>
        <dbReference type="ARBA" id="ARBA00006581"/>
    </source>
</evidence>
<dbReference type="GO" id="GO:0004170">
    <property type="term" value="F:dUTP diphosphatase activity"/>
    <property type="evidence" value="ECO:0007669"/>
    <property type="project" value="UniProtKB-EC"/>
</dbReference>
<keyword evidence="4" id="KW-0546">Nucleotide metabolism</keyword>
<dbReference type="PANTHER" id="PTHR11241">
    <property type="entry name" value="DEOXYURIDINE 5'-TRIPHOSPHATE NUCLEOTIDOHYDROLASE"/>
    <property type="match status" value="1"/>
</dbReference>
<dbReference type="EC" id="3.6.1.23" evidence="2"/>
<dbReference type="InterPro" id="IPR033704">
    <property type="entry name" value="dUTPase_trimeric"/>
</dbReference>
<dbReference type="GO" id="GO:0000287">
    <property type="term" value="F:magnesium ion binding"/>
    <property type="evidence" value="ECO:0007669"/>
    <property type="project" value="InterPro"/>
</dbReference>
<dbReference type="AlphaFoldDB" id="A0A6C0HXZ2"/>
<evidence type="ECO:0000256" key="4">
    <source>
        <dbReference type="ARBA" id="ARBA00023080"/>
    </source>
</evidence>
<dbReference type="SUPFAM" id="SSF51283">
    <property type="entry name" value="dUTPase-like"/>
    <property type="match status" value="1"/>
</dbReference>
<proteinExistence type="inferred from homology"/>
<dbReference type="Pfam" id="PF00692">
    <property type="entry name" value="dUTPase"/>
    <property type="match status" value="1"/>
</dbReference>
<organism evidence="6">
    <name type="scientific">viral metagenome</name>
    <dbReference type="NCBI Taxonomy" id="1070528"/>
    <lineage>
        <taxon>unclassified sequences</taxon>
        <taxon>metagenomes</taxon>
        <taxon>organismal metagenomes</taxon>
    </lineage>
</organism>
<feature type="domain" description="dUTPase-like" evidence="5">
    <location>
        <begin position="37"/>
        <end position="162"/>
    </location>
</feature>
<comment type="similarity">
    <text evidence="1">Belongs to the dUTPase family.</text>
</comment>
<dbReference type="InterPro" id="IPR008181">
    <property type="entry name" value="dUTPase"/>
</dbReference>
<dbReference type="InterPro" id="IPR029054">
    <property type="entry name" value="dUTPase-like"/>
</dbReference>
<protein>
    <recommendedName>
        <fullName evidence="2">dUTP diphosphatase</fullName>
        <ecNumber evidence="2">3.6.1.23</ecNumber>
    </recommendedName>
</protein>
<reference evidence="6" key="1">
    <citation type="journal article" date="2020" name="Nature">
        <title>Giant virus diversity and host interactions through global metagenomics.</title>
        <authorList>
            <person name="Schulz F."/>
            <person name="Roux S."/>
            <person name="Paez-Espino D."/>
            <person name="Jungbluth S."/>
            <person name="Walsh D.A."/>
            <person name="Denef V.J."/>
            <person name="McMahon K.D."/>
            <person name="Konstantinidis K.T."/>
            <person name="Eloe-Fadrosh E.A."/>
            <person name="Kyrpides N.C."/>
            <person name="Woyke T."/>
        </authorList>
    </citation>
    <scope>NUCLEOTIDE SEQUENCE</scope>
    <source>
        <strain evidence="6">GVMAG-M-3300023184-182</strain>
    </source>
</reference>
<dbReference type="Gene3D" id="2.70.40.10">
    <property type="match status" value="1"/>
</dbReference>
<accession>A0A6C0HXZ2</accession>
<sequence length="163" mass="18302">MSFPVLKITVNNNYLRDLYKNHIIKHNNEIISNNFSNAGFDLFVPTESVVESNASKVTMISMDVKCQLQDNNKPLSYYMYPRSSLSKTPLVLANHVGIIDSGYRGNLIGAFRNLSDYNFVVEKYTRLLQICHPTLSPFVVELVDESELSITDRGEGGFGSTGK</sequence>
<evidence type="ECO:0000256" key="2">
    <source>
        <dbReference type="ARBA" id="ARBA00012379"/>
    </source>
</evidence>